<gene>
    <name evidence="1" type="ORF">AVEN_191161_1</name>
</gene>
<protein>
    <submittedName>
        <fullName evidence="1">Uncharacterized protein</fullName>
    </submittedName>
</protein>
<sequence length="82" mass="9684">MNLLHRAFIDCLSHILSHFHEKEIRLPDDSVSGRPLAPLHPDLNLQAFPRDAIFRHQKYRSVTRNETMRQKRRFCADGVLLH</sequence>
<proteinExistence type="predicted"/>
<keyword evidence="2" id="KW-1185">Reference proteome</keyword>
<comment type="caution">
    <text evidence="1">The sequence shown here is derived from an EMBL/GenBank/DDBJ whole genome shotgun (WGS) entry which is preliminary data.</text>
</comment>
<organism evidence="1 2">
    <name type="scientific">Araneus ventricosus</name>
    <name type="common">Orbweaver spider</name>
    <name type="synonym">Epeira ventricosa</name>
    <dbReference type="NCBI Taxonomy" id="182803"/>
    <lineage>
        <taxon>Eukaryota</taxon>
        <taxon>Metazoa</taxon>
        <taxon>Ecdysozoa</taxon>
        <taxon>Arthropoda</taxon>
        <taxon>Chelicerata</taxon>
        <taxon>Arachnida</taxon>
        <taxon>Araneae</taxon>
        <taxon>Araneomorphae</taxon>
        <taxon>Entelegynae</taxon>
        <taxon>Araneoidea</taxon>
        <taxon>Araneidae</taxon>
        <taxon>Araneus</taxon>
    </lineage>
</organism>
<reference evidence="1 2" key="1">
    <citation type="journal article" date="2019" name="Sci. Rep.">
        <title>Orb-weaving spider Araneus ventricosus genome elucidates the spidroin gene catalogue.</title>
        <authorList>
            <person name="Kono N."/>
            <person name="Nakamura H."/>
            <person name="Ohtoshi R."/>
            <person name="Moran D.A.P."/>
            <person name="Shinohara A."/>
            <person name="Yoshida Y."/>
            <person name="Fujiwara M."/>
            <person name="Mori M."/>
            <person name="Tomita M."/>
            <person name="Arakawa K."/>
        </authorList>
    </citation>
    <scope>NUCLEOTIDE SEQUENCE [LARGE SCALE GENOMIC DNA]</scope>
</reference>
<evidence type="ECO:0000313" key="2">
    <source>
        <dbReference type="Proteomes" id="UP000499080"/>
    </source>
</evidence>
<dbReference type="AlphaFoldDB" id="A0A4Y2AYR4"/>
<dbReference type="EMBL" id="BGPR01000038">
    <property type="protein sequence ID" value="GBL84717.1"/>
    <property type="molecule type" value="Genomic_DNA"/>
</dbReference>
<name>A0A4Y2AYR4_ARAVE</name>
<dbReference type="Proteomes" id="UP000499080">
    <property type="component" value="Unassembled WGS sequence"/>
</dbReference>
<evidence type="ECO:0000313" key="1">
    <source>
        <dbReference type="EMBL" id="GBL84717.1"/>
    </source>
</evidence>
<accession>A0A4Y2AYR4</accession>